<sequence length="64" mass="6700">MHLTDALDRPPRDGRALVRIRTAHAGDGWAVDDSTVWSHGGRLLALAGQARAVRAAQAAGSVNS</sequence>
<dbReference type="InterPro" id="IPR049450">
    <property type="entry name" value="ACOT8-like_C"/>
</dbReference>
<dbReference type="AlphaFoldDB" id="G2GKR0"/>
<keyword evidence="3" id="KW-1185">Reference proteome</keyword>
<feature type="domain" description="Acyl-CoA thioesterase-like C-terminal" evidence="1">
    <location>
        <begin position="8"/>
        <end position="50"/>
    </location>
</feature>
<dbReference type="Gene3D" id="2.40.160.210">
    <property type="entry name" value="Acyl-CoA thioesterase, double hotdog domain"/>
    <property type="match status" value="1"/>
</dbReference>
<dbReference type="RefSeq" id="WP_007502390.1">
    <property type="nucleotide sequence ID" value="NZ_AGBF01000184.1"/>
</dbReference>
<dbReference type="PATRIC" id="fig|700597.3.peg.5981"/>
<accession>G2GKR0</accession>
<organism evidence="2 3">
    <name type="scientific">Streptomyces zinciresistens K42</name>
    <dbReference type="NCBI Taxonomy" id="700597"/>
    <lineage>
        <taxon>Bacteria</taxon>
        <taxon>Bacillati</taxon>
        <taxon>Actinomycetota</taxon>
        <taxon>Actinomycetes</taxon>
        <taxon>Kitasatosporales</taxon>
        <taxon>Streptomycetaceae</taxon>
        <taxon>Streptomyces</taxon>
    </lineage>
</organism>
<name>G2GKR0_9ACTN</name>
<proteinExistence type="predicted"/>
<dbReference type="Proteomes" id="UP000004217">
    <property type="component" value="Unassembled WGS sequence"/>
</dbReference>
<protein>
    <recommendedName>
        <fullName evidence="1">Acyl-CoA thioesterase-like C-terminal domain-containing protein</fullName>
    </recommendedName>
</protein>
<comment type="caution">
    <text evidence="2">The sequence shown here is derived from an EMBL/GenBank/DDBJ whole genome shotgun (WGS) entry which is preliminary data.</text>
</comment>
<gene>
    <name evidence="2" type="ORF">SZN_30517</name>
</gene>
<reference evidence="2 3" key="1">
    <citation type="submission" date="2011-08" db="EMBL/GenBank/DDBJ databases">
        <authorList>
            <person name="Lin Y."/>
            <person name="Hao X."/>
            <person name="Johnstone L."/>
            <person name="Miller S.J."/>
            <person name="Wei G."/>
            <person name="Rensing C."/>
        </authorList>
    </citation>
    <scope>NUCLEOTIDE SEQUENCE [LARGE SCALE GENOMIC DNA]</scope>
    <source>
        <strain evidence="2 3">K42</strain>
    </source>
</reference>
<evidence type="ECO:0000313" key="3">
    <source>
        <dbReference type="Proteomes" id="UP000004217"/>
    </source>
</evidence>
<evidence type="ECO:0000259" key="1">
    <source>
        <dbReference type="Pfam" id="PF20789"/>
    </source>
</evidence>
<dbReference type="EMBL" id="AGBF01000184">
    <property type="protein sequence ID" value="EGX55909.1"/>
    <property type="molecule type" value="Genomic_DNA"/>
</dbReference>
<dbReference type="Pfam" id="PF20789">
    <property type="entry name" value="4HBT_3C"/>
    <property type="match status" value="1"/>
</dbReference>
<evidence type="ECO:0000313" key="2">
    <source>
        <dbReference type="EMBL" id="EGX55909.1"/>
    </source>
</evidence>
<dbReference type="InterPro" id="IPR042171">
    <property type="entry name" value="Acyl-CoA_hotdog"/>
</dbReference>